<feature type="transmembrane region" description="Helical" evidence="2">
    <location>
        <begin position="881"/>
        <end position="902"/>
    </location>
</feature>
<dbReference type="AlphaFoldDB" id="A0A0C9MV33"/>
<feature type="transmembrane region" description="Helical" evidence="2">
    <location>
        <begin position="141"/>
        <end position="162"/>
    </location>
</feature>
<feature type="region of interest" description="Disordered" evidence="1">
    <location>
        <begin position="976"/>
        <end position="1001"/>
    </location>
</feature>
<dbReference type="Proteomes" id="UP000053815">
    <property type="component" value="Unassembled WGS sequence"/>
</dbReference>
<dbReference type="PANTHER" id="PTHR31685:SF2">
    <property type="entry name" value="PROTEIN YTP1"/>
    <property type="match status" value="1"/>
</dbReference>
<feature type="region of interest" description="Disordered" evidence="1">
    <location>
        <begin position="914"/>
        <end position="933"/>
    </location>
</feature>
<reference evidence="5" key="1">
    <citation type="submission" date="2014-09" db="EMBL/GenBank/DDBJ databases">
        <title>Draft genome sequence of an oleaginous Mucoromycotina fungus Mucor ambiguus NBRC6742.</title>
        <authorList>
            <person name="Takeda I."/>
            <person name="Yamane N."/>
            <person name="Morita T."/>
            <person name="Tamano K."/>
            <person name="Machida M."/>
            <person name="Baker S."/>
            <person name="Koike H."/>
        </authorList>
    </citation>
    <scope>NUCLEOTIDE SEQUENCE</scope>
    <source>
        <strain evidence="5">NBRC 6742</strain>
    </source>
</reference>
<evidence type="ECO:0000259" key="3">
    <source>
        <dbReference type="Pfam" id="PF10348"/>
    </source>
</evidence>
<dbReference type="InterPro" id="IPR018825">
    <property type="entry name" value="DUF2427"/>
</dbReference>
<evidence type="ECO:0000256" key="1">
    <source>
        <dbReference type="SAM" id="MobiDB-lite"/>
    </source>
</evidence>
<keyword evidence="6" id="KW-1185">Reference proteome</keyword>
<dbReference type="SUPFAM" id="SSF117281">
    <property type="entry name" value="Kelch motif"/>
    <property type="match status" value="1"/>
</dbReference>
<feature type="transmembrane region" description="Helical" evidence="2">
    <location>
        <begin position="174"/>
        <end position="198"/>
    </location>
</feature>
<feature type="transmembrane region" description="Helical" evidence="2">
    <location>
        <begin position="67"/>
        <end position="88"/>
    </location>
</feature>
<evidence type="ECO:0000256" key="2">
    <source>
        <dbReference type="SAM" id="Phobius"/>
    </source>
</evidence>
<organism evidence="5">
    <name type="scientific">Mucor ambiguus</name>
    <dbReference type="NCBI Taxonomy" id="91626"/>
    <lineage>
        <taxon>Eukaryota</taxon>
        <taxon>Fungi</taxon>
        <taxon>Fungi incertae sedis</taxon>
        <taxon>Mucoromycota</taxon>
        <taxon>Mucoromycotina</taxon>
        <taxon>Mucoromycetes</taxon>
        <taxon>Mucorales</taxon>
        <taxon>Mucorineae</taxon>
        <taxon>Mucoraceae</taxon>
        <taxon>Mucor</taxon>
    </lineage>
</organism>
<dbReference type="OrthoDB" id="2363659at2759"/>
<dbReference type="PANTHER" id="PTHR31685">
    <property type="entry name" value="INTEGRAL MEMBRANE PROTEIN (AFU_ORTHOLOGUE AFUA_6G12730)-RELATED"/>
    <property type="match status" value="1"/>
</dbReference>
<protein>
    <submittedName>
        <fullName evidence="5">Integral membrane protein</fullName>
    </submittedName>
</protein>
<keyword evidence="2" id="KW-0812">Transmembrane</keyword>
<dbReference type="Pfam" id="PF10348">
    <property type="entry name" value="DUF2427"/>
    <property type="match status" value="1"/>
</dbReference>
<feature type="compositionally biased region" description="Basic and acidic residues" evidence="1">
    <location>
        <begin position="976"/>
        <end position="992"/>
    </location>
</feature>
<name>A0A0C9MV33_9FUNG</name>
<feature type="transmembrane region" description="Helical" evidence="2">
    <location>
        <begin position="265"/>
        <end position="283"/>
    </location>
</feature>
<proteinExistence type="predicted"/>
<dbReference type="Pfam" id="PF24681">
    <property type="entry name" value="Kelch_KLHDC2_KLHL20_DRC7"/>
    <property type="match status" value="2"/>
</dbReference>
<sequence>MDEHEHGHDSGMGHSHNLDPALFDSSAATNEPIGLIMTLHICFMVLAFGILYPLGMVLGLARNKWHVPVQILASAVFVVGYFLAHAHNGRNYEPHIAHRWFAHIVVWSVIGQFGLGVYLKLHLEKGILGKIRPLLTKIHKYLGASIPVIGYVQIVLGVIASLGFCYGDHQGQCLAHFIMGSSFVAYGIVMLLMLRVGGPLLIRNGKSQEWYDSWVILAWGIVNTFTEHRWGHDWNHGDYQHTSMGVIWWAAGILGVVLSRNGKRSVIPSILIILTAAAFQGHAQHVANSGTIHSYFGYMLAAGGLSRIIEICFVWKQDEPTKVDPWQYLPPLTLVLAGFLFMGSTEEQLGYLSLLDIDVMSYINILLSFGFIVFVFAYALIYLWESLTHYPSSPNTNRGGYTEVVNDHETVLDASSAFLDDDEEEDDFGNDDSHHESLELKNTNRLNSVPRNAIIITWRESSLLHPRHCTSITSISTTYVEHGFHLATISLSLLPSLITAQQASDPRSYASAIIDSNLIYVIGGSTTTLQVPVLNISSGIDIKNPQWLERMRASDDILRPFEKGVAFKGAGGKVFVQGGSGTSTQMQNLMSYTPATDGWSIPFQQAVDRPKPSYMMTATINPATNIAYYYGGTPIDYVGSSFSAVFTSFDTNTGIWKKLSPKYPNAVRPGRVSHSSNIVNNQLFIMGGVTDDANATTQGVQADFESVLVYDINKDTAVAVATLGDIPPIKQSFSTALGLDGHSIVLFGGYTTTNEKVFEAANNDVYILDTCTLTWRKQSVGGTSPGPIYAHNAININNYMVVMMGKVDETNYNQKVYILDMKNWKWVNSFDGASLSDSIAPGSCTFDLPSTDSTNFYQFNYDYSVIDNPLRPKKSSSKAKGFGIGFGILALILVAAGAFFFIRRRRNNRSRRTLNPRWMRNVPSHTNNGGGAYGDDRDYPLFVYNKELDNDNINNPNVKKQNAFAPNGVRTYTASDHEQWEQQLNRDSESPRNDQTSLNRHSDIWKRMRGLNDEEHATTATSNQNKLLDV</sequence>
<feature type="transmembrane region" description="Helical" evidence="2">
    <location>
        <begin position="239"/>
        <end position="258"/>
    </location>
</feature>
<keyword evidence="2" id="KW-1133">Transmembrane helix</keyword>
<dbReference type="STRING" id="91626.A0A0C9MV33"/>
<keyword evidence="2" id="KW-0472">Membrane</keyword>
<evidence type="ECO:0000259" key="4">
    <source>
        <dbReference type="Pfam" id="PF10355"/>
    </source>
</evidence>
<dbReference type="CDD" id="cd08760">
    <property type="entry name" value="Cyt_b561_FRRS1_like"/>
    <property type="match status" value="1"/>
</dbReference>
<evidence type="ECO:0000313" key="5">
    <source>
        <dbReference type="EMBL" id="GAN07292.1"/>
    </source>
</evidence>
<feature type="transmembrane region" description="Helical" evidence="2">
    <location>
        <begin position="210"/>
        <end position="227"/>
    </location>
</feature>
<dbReference type="Gene3D" id="1.20.120.1770">
    <property type="match status" value="1"/>
</dbReference>
<dbReference type="InterPro" id="IPR018827">
    <property type="entry name" value="YTP1_C"/>
</dbReference>
<dbReference type="EMBL" id="DF836444">
    <property type="protein sequence ID" value="GAN07292.1"/>
    <property type="molecule type" value="Genomic_DNA"/>
</dbReference>
<accession>A0A0C9MV33</accession>
<feature type="domain" description="DUF2427" evidence="3">
    <location>
        <begin position="25"/>
        <end position="122"/>
    </location>
</feature>
<feature type="transmembrane region" description="Helical" evidence="2">
    <location>
        <begin position="100"/>
        <end position="121"/>
    </location>
</feature>
<evidence type="ECO:0000313" key="6">
    <source>
        <dbReference type="Proteomes" id="UP000053815"/>
    </source>
</evidence>
<feature type="transmembrane region" description="Helical" evidence="2">
    <location>
        <begin position="362"/>
        <end position="384"/>
    </location>
</feature>
<dbReference type="Gene3D" id="2.120.10.80">
    <property type="entry name" value="Kelch-type beta propeller"/>
    <property type="match status" value="2"/>
</dbReference>
<feature type="transmembrane region" description="Helical" evidence="2">
    <location>
        <begin position="33"/>
        <end position="55"/>
    </location>
</feature>
<gene>
    <name evidence="5" type="ORF">MAM1_0155c06788</name>
</gene>
<dbReference type="Pfam" id="PF10355">
    <property type="entry name" value="Ytp1"/>
    <property type="match status" value="1"/>
</dbReference>
<dbReference type="InterPro" id="IPR015915">
    <property type="entry name" value="Kelch-typ_b-propeller"/>
</dbReference>
<feature type="domain" description="Protein YTP1-like C-terminal" evidence="4">
    <location>
        <begin position="150"/>
        <end position="382"/>
    </location>
</feature>